<proteinExistence type="predicted"/>
<evidence type="ECO:0000256" key="1">
    <source>
        <dbReference type="SAM" id="Coils"/>
    </source>
</evidence>
<accession>A0A165PXY9</accession>
<reference evidence="2 3" key="1">
    <citation type="journal article" date="2016" name="Mol. Biol. Evol.">
        <title>Comparative Genomics of Early-Diverging Mushroom-Forming Fungi Provides Insights into the Origins of Lignocellulose Decay Capabilities.</title>
        <authorList>
            <person name="Nagy L.G."/>
            <person name="Riley R."/>
            <person name="Tritt A."/>
            <person name="Adam C."/>
            <person name="Daum C."/>
            <person name="Floudas D."/>
            <person name="Sun H."/>
            <person name="Yadav J.S."/>
            <person name="Pangilinan J."/>
            <person name="Larsson K.H."/>
            <person name="Matsuura K."/>
            <person name="Barry K."/>
            <person name="Labutti K."/>
            <person name="Kuo R."/>
            <person name="Ohm R.A."/>
            <person name="Bhattacharya S.S."/>
            <person name="Shirouzu T."/>
            <person name="Yoshinaga Y."/>
            <person name="Martin F.M."/>
            <person name="Grigoriev I.V."/>
            <person name="Hibbett D.S."/>
        </authorList>
    </citation>
    <scope>NUCLEOTIDE SEQUENCE [LARGE SCALE GENOMIC DNA]</scope>
    <source>
        <strain evidence="2 3">HHB12029</strain>
    </source>
</reference>
<evidence type="ECO:0000313" key="2">
    <source>
        <dbReference type="EMBL" id="KZW02815.1"/>
    </source>
</evidence>
<gene>
    <name evidence="2" type="ORF">EXIGLDRAFT_730925</name>
</gene>
<evidence type="ECO:0008006" key="4">
    <source>
        <dbReference type="Google" id="ProtNLM"/>
    </source>
</evidence>
<keyword evidence="3" id="KW-1185">Reference proteome</keyword>
<evidence type="ECO:0000313" key="3">
    <source>
        <dbReference type="Proteomes" id="UP000077266"/>
    </source>
</evidence>
<dbReference type="InParanoid" id="A0A165PXY9"/>
<dbReference type="Proteomes" id="UP000077266">
    <property type="component" value="Unassembled WGS sequence"/>
</dbReference>
<keyword evidence="1" id="KW-0175">Coiled coil</keyword>
<dbReference type="AlphaFoldDB" id="A0A165PXY9"/>
<dbReference type="OrthoDB" id="3269400at2759"/>
<name>A0A165PXY9_EXIGL</name>
<organism evidence="2 3">
    <name type="scientific">Exidia glandulosa HHB12029</name>
    <dbReference type="NCBI Taxonomy" id="1314781"/>
    <lineage>
        <taxon>Eukaryota</taxon>
        <taxon>Fungi</taxon>
        <taxon>Dikarya</taxon>
        <taxon>Basidiomycota</taxon>
        <taxon>Agaricomycotina</taxon>
        <taxon>Agaricomycetes</taxon>
        <taxon>Auriculariales</taxon>
        <taxon>Exidiaceae</taxon>
        <taxon>Exidia</taxon>
    </lineage>
</organism>
<sequence>MSLPTTLELAEAKARIASLEADKRRARENIDKLQDAMARLAESIEAQERCITSLDEKILLEREVIAPIRRLPFEVLGEIICHCAQDPNVTPALFCTLSSVSRAWHHATQNTPRAWSNININYSNGYSSDWPATTDKARHCFAKAGTCPKDVTVLALPVGHDHTILTAILALINGAASTIRSLHIDFYLDRLPVLPIHIEEWFREPMPLLRTFLFNDHLDNSDGRSNLVDLTRMPNLEAWSGNPHLCTFPAHVRQQLQGISFTPLFNRPPTFNGVVCHTNRSILETLNAAGILQRLVVLTIPKTSPTLDGGNVDGPTVRAEKLTSLVVNFTEGLDVLFKYFRTPALRQLCIHVTTPPAKKQAATCLEHLLATDAPPLVELYLDGISLSNVDLLSVLWRLPLLDTFVLSDAKASNAVMEALSVEHDASRQGRRSHPAGWICPRLARLSVWCLNSKNDKFRITRPAVETLVEARAAVTGVAPLRDVDHEGSALADMHLGRAAWRWKEPTYSGFGVYEWRSTSRIGMWWLKGVGRRDI</sequence>
<feature type="coiled-coil region" evidence="1">
    <location>
        <begin position="9"/>
        <end position="50"/>
    </location>
</feature>
<protein>
    <recommendedName>
        <fullName evidence="4">F-box domain-containing protein</fullName>
    </recommendedName>
</protein>
<dbReference type="EMBL" id="KV425886">
    <property type="protein sequence ID" value="KZW02815.1"/>
    <property type="molecule type" value="Genomic_DNA"/>
</dbReference>